<dbReference type="AlphaFoldDB" id="W0V8Q6"/>
<dbReference type="EMBL" id="HG322949">
    <property type="protein sequence ID" value="CDG83738.1"/>
    <property type="molecule type" value="Genomic_DNA"/>
</dbReference>
<keyword evidence="3" id="KW-1185">Reference proteome</keyword>
<feature type="region of interest" description="Disordered" evidence="1">
    <location>
        <begin position="8"/>
        <end position="33"/>
    </location>
</feature>
<dbReference type="KEGG" id="jag:GJA_3113"/>
<reference evidence="2 3" key="1">
    <citation type="journal article" date="2015" name="Genome Announc.">
        <title>Genome Sequence of Mushroom Soft-Rot Pathogen Janthinobacterium agaricidamnosum.</title>
        <authorList>
            <person name="Graupner K."/>
            <person name="Lackner G."/>
            <person name="Hertweck C."/>
        </authorList>
    </citation>
    <scope>NUCLEOTIDE SEQUENCE [LARGE SCALE GENOMIC DNA]</scope>
    <source>
        <strain evidence="3">NBRC 102515 / DSM 9628</strain>
    </source>
</reference>
<dbReference type="HOGENOM" id="CLU_3008210_0_0_4"/>
<dbReference type="RefSeq" id="WP_156484153.1">
    <property type="nucleotide sequence ID" value="NZ_BCTH01000096.1"/>
</dbReference>
<dbReference type="STRING" id="1349767.GJA_3113"/>
<proteinExistence type="predicted"/>
<evidence type="ECO:0000313" key="3">
    <source>
        <dbReference type="Proteomes" id="UP000027604"/>
    </source>
</evidence>
<accession>W0V8Q6</accession>
<name>W0V8Q6_9BURK</name>
<dbReference type="Proteomes" id="UP000027604">
    <property type="component" value="Chromosome I"/>
</dbReference>
<gene>
    <name evidence="2" type="ORF">GJA_3113</name>
</gene>
<dbReference type="PATRIC" id="fig|1349767.4.peg.4920"/>
<evidence type="ECO:0000256" key="1">
    <source>
        <dbReference type="SAM" id="MobiDB-lite"/>
    </source>
</evidence>
<organism evidence="2 3">
    <name type="scientific">Janthinobacterium agaricidamnosum NBRC 102515 = DSM 9628</name>
    <dbReference type="NCBI Taxonomy" id="1349767"/>
    <lineage>
        <taxon>Bacteria</taxon>
        <taxon>Pseudomonadati</taxon>
        <taxon>Pseudomonadota</taxon>
        <taxon>Betaproteobacteria</taxon>
        <taxon>Burkholderiales</taxon>
        <taxon>Oxalobacteraceae</taxon>
        <taxon>Janthinobacterium</taxon>
    </lineage>
</organism>
<evidence type="ECO:0000313" key="2">
    <source>
        <dbReference type="EMBL" id="CDG83738.1"/>
    </source>
</evidence>
<protein>
    <submittedName>
        <fullName evidence="2">Uncharacterized protein</fullName>
    </submittedName>
</protein>
<sequence>MKLAAAALLSAEQRGGHQGTAAAGQRQQSRANRPCTVYNNHFGRLKKNGPPVLATF</sequence>